<dbReference type="Proteomes" id="UP000191135">
    <property type="component" value="Chromosome"/>
</dbReference>
<reference evidence="11 12" key="1">
    <citation type="submission" date="2017-03" db="EMBL/GenBank/DDBJ databases">
        <title>Foreign affairs: Plasmid Transfer between Roseobacters and Rhizobia.</title>
        <authorList>
            <person name="Bartling P."/>
            <person name="Bunk B."/>
            <person name="Overmann J."/>
            <person name="Brinkmann H."/>
            <person name="Petersen J."/>
        </authorList>
    </citation>
    <scope>NUCLEOTIDE SEQUENCE [LARGE SCALE GENOMIC DNA]</scope>
    <source>
        <strain evidence="11 12">MACL11</strain>
    </source>
</reference>
<keyword evidence="9" id="KW-1133">Transmembrane helix</keyword>
<dbReference type="SMART" id="SM00388">
    <property type="entry name" value="HisKA"/>
    <property type="match status" value="1"/>
</dbReference>
<keyword evidence="5" id="KW-0547">Nucleotide-binding</keyword>
<dbReference type="Gene3D" id="3.30.565.10">
    <property type="entry name" value="Histidine kinase-like ATPase, C-terminal domain"/>
    <property type="match status" value="1"/>
</dbReference>
<evidence type="ECO:0000256" key="8">
    <source>
        <dbReference type="ARBA" id="ARBA00023012"/>
    </source>
</evidence>
<keyword evidence="3" id="KW-0597">Phosphoprotein</keyword>
<dbReference type="EMBL" id="CP020330">
    <property type="protein sequence ID" value="AQZ52237.1"/>
    <property type="molecule type" value="Genomic_DNA"/>
</dbReference>
<dbReference type="PROSITE" id="PS50109">
    <property type="entry name" value="HIS_KIN"/>
    <property type="match status" value="1"/>
</dbReference>
<dbReference type="InterPro" id="IPR035965">
    <property type="entry name" value="PAS-like_dom_sf"/>
</dbReference>
<dbReference type="KEGG" id="mmed:Mame_02914"/>
<dbReference type="InterPro" id="IPR003594">
    <property type="entry name" value="HATPase_dom"/>
</dbReference>
<keyword evidence="9" id="KW-0472">Membrane</keyword>
<keyword evidence="9" id="KW-0812">Transmembrane</keyword>
<dbReference type="AlphaFoldDB" id="A0A1U9Z3F8"/>
<keyword evidence="7" id="KW-0067">ATP-binding</keyword>
<dbReference type="Pfam" id="PF02518">
    <property type="entry name" value="HATPase_c"/>
    <property type="match status" value="1"/>
</dbReference>
<feature type="domain" description="Histidine kinase" evidence="10">
    <location>
        <begin position="302"/>
        <end position="517"/>
    </location>
</feature>
<evidence type="ECO:0000313" key="12">
    <source>
        <dbReference type="Proteomes" id="UP000191135"/>
    </source>
</evidence>
<evidence type="ECO:0000256" key="6">
    <source>
        <dbReference type="ARBA" id="ARBA00022777"/>
    </source>
</evidence>
<feature type="transmembrane region" description="Helical" evidence="9">
    <location>
        <begin position="62"/>
        <end position="81"/>
    </location>
</feature>
<proteinExistence type="predicted"/>
<comment type="catalytic activity">
    <reaction evidence="1">
        <text>ATP + protein L-histidine = ADP + protein N-phospho-L-histidine.</text>
        <dbReference type="EC" id="2.7.13.3"/>
    </reaction>
</comment>
<dbReference type="GO" id="GO:0005524">
    <property type="term" value="F:ATP binding"/>
    <property type="evidence" value="ECO:0007669"/>
    <property type="project" value="UniProtKB-KW"/>
</dbReference>
<dbReference type="Gene3D" id="3.30.450.20">
    <property type="entry name" value="PAS domain"/>
    <property type="match status" value="1"/>
</dbReference>
<keyword evidence="8" id="KW-0902">Two-component regulatory system</keyword>
<keyword evidence="12" id="KW-1185">Reference proteome</keyword>
<dbReference type="eggNOG" id="COG4191">
    <property type="taxonomic scope" value="Bacteria"/>
</dbReference>
<protein>
    <recommendedName>
        <fullName evidence="2">histidine kinase</fullName>
        <ecNumber evidence="2">2.7.13.3</ecNumber>
    </recommendedName>
</protein>
<feature type="transmembrane region" description="Helical" evidence="9">
    <location>
        <begin position="12"/>
        <end position="30"/>
    </location>
</feature>
<dbReference type="Pfam" id="PF00512">
    <property type="entry name" value="HisKA"/>
    <property type="match status" value="1"/>
</dbReference>
<dbReference type="InterPro" id="IPR036097">
    <property type="entry name" value="HisK_dim/P_sf"/>
</dbReference>
<keyword evidence="4 11" id="KW-0808">Transferase</keyword>
<evidence type="ECO:0000256" key="4">
    <source>
        <dbReference type="ARBA" id="ARBA00022679"/>
    </source>
</evidence>
<organism evidence="11 12">
    <name type="scientific">Martelella mediterranea DSM 17316</name>
    <dbReference type="NCBI Taxonomy" id="1122214"/>
    <lineage>
        <taxon>Bacteria</taxon>
        <taxon>Pseudomonadati</taxon>
        <taxon>Pseudomonadota</taxon>
        <taxon>Alphaproteobacteria</taxon>
        <taxon>Hyphomicrobiales</taxon>
        <taxon>Aurantimonadaceae</taxon>
        <taxon>Martelella</taxon>
    </lineage>
</organism>
<dbReference type="Gene3D" id="1.10.287.130">
    <property type="match status" value="1"/>
</dbReference>
<evidence type="ECO:0000313" key="11">
    <source>
        <dbReference type="EMBL" id="AQZ52237.1"/>
    </source>
</evidence>
<dbReference type="EC" id="2.7.13.3" evidence="2"/>
<dbReference type="InterPro" id="IPR003661">
    <property type="entry name" value="HisK_dim/P_dom"/>
</dbReference>
<dbReference type="GO" id="GO:0000155">
    <property type="term" value="F:phosphorelay sensor kinase activity"/>
    <property type="evidence" value="ECO:0007669"/>
    <property type="project" value="InterPro"/>
</dbReference>
<dbReference type="SUPFAM" id="SSF47384">
    <property type="entry name" value="Homodimeric domain of signal transducing histidine kinase"/>
    <property type="match status" value="1"/>
</dbReference>
<dbReference type="CDD" id="cd00082">
    <property type="entry name" value="HisKA"/>
    <property type="match status" value="1"/>
</dbReference>
<feature type="transmembrane region" description="Helical" evidence="9">
    <location>
        <begin position="36"/>
        <end position="55"/>
    </location>
</feature>
<dbReference type="PANTHER" id="PTHR43065:SF10">
    <property type="entry name" value="PEROXIDE STRESS-ACTIVATED HISTIDINE KINASE MAK3"/>
    <property type="match status" value="1"/>
</dbReference>
<dbReference type="PRINTS" id="PR00344">
    <property type="entry name" value="BCTRLSENSOR"/>
</dbReference>
<dbReference type="PANTHER" id="PTHR43065">
    <property type="entry name" value="SENSOR HISTIDINE KINASE"/>
    <property type="match status" value="1"/>
</dbReference>
<evidence type="ECO:0000256" key="7">
    <source>
        <dbReference type="ARBA" id="ARBA00022840"/>
    </source>
</evidence>
<dbReference type="InterPro" id="IPR005467">
    <property type="entry name" value="His_kinase_dom"/>
</dbReference>
<sequence length="520" mass="56761">MIRLTRQEPGRYDLLFRGAAILIAASVFTIDTFTEIEGAIAVLYSIALLLAAQSVERTGLKFFSALFLCMALISFTFTHAAKADFPTYMRLGVALISLGLTTALLLRNDRARAELLRINAALALSEARYRSIFDRTRVALWERDYSKLRAHLLEMSARGVTDIKSYARQNPDFVNECIGMIDVVASNQAAHELLGTRDDSSLARTGSHFIPMGDDTFASVLQAIVDGDTYFEGNAEIMTESGERKHVLVSISFPTDVEAFDRVVVGMIDITQREEARLALAAAKEELSHATRAATIGALSASLAHELNQPLGAIAVNAQTLTRWLDRDPPDVEAAKRSAERILRDSSRGSDILKSTRLMLSDMPRQPEVVALAKLIDDTLELMKHDLQAENVSVEVVQKRAIPPISVVRLELQQVLINLISNAIQAIAAAEPDRRVVTITLDTVDDMISLIVCDTGDGLDEAARAKLFTPFFTTKSSGMGIGLSISRSTIEAMGGSIEGSNHPDGGAMFEIRLPGEREDA</sequence>
<evidence type="ECO:0000256" key="1">
    <source>
        <dbReference type="ARBA" id="ARBA00000085"/>
    </source>
</evidence>
<evidence type="ECO:0000259" key="10">
    <source>
        <dbReference type="PROSITE" id="PS50109"/>
    </source>
</evidence>
<evidence type="ECO:0000256" key="5">
    <source>
        <dbReference type="ARBA" id="ARBA00022741"/>
    </source>
</evidence>
<evidence type="ECO:0000256" key="3">
    <source>
        <dbReference type="ARBA" id="ARBA00022553"/>
    </source>
</evidence>
<dbReference type="InterPro" id="IPR036890">
    <property type="entry name" value="HATPase_C_sf"/>
</dbReference>
<evidence type="ECO:0000256" key="9">
    <source>
        <dbReference type="SAM" id="Phobius"/>
    </source>
</evidence>
<dbReference type="SMART" id="SM00387">
    <property type="entry name" value="HATPase_c"/>
    <property type="match status" value="1"/>
</dbReference>
<dbReference type="InterPro" id="IPR004358">
    <property type="entry name" value="Sig_transdc_His_kin-like_C"/>
</dbReference>
<keyword evidence="6" id="KW-0418">Kinase</keyword>
<gene>
    <name evidence="11" type="primary">fixL_2</name>
    <name evidence="11" type="ORF">Mame_02914</name>
</gene>
<dbReference type="SUPFAM" id="SSF55874">
    <property type="entry name" value="ATPase domain of HSP90 chaperone/DNA topoisomerase II/histidine kinase"/>
    <property type="match status" value="1"/>
</dbReference>
<accession>A0A1U9Z3F8</accession>
<name>A0A1U9Z3F8_9HYPH</name>
<dbReference type="SUPFAM" id="SSF55785">
    <property type="entry name" value="PYP-like sensor domain (PAS domain)"/>
    <property type="match status" value="1"/>
</dbReference>
<evidence type="ECO:0000256" key="2">
    <source>
        <dbReference type="ARBA" id="ARBA00012438"/>
    </source>
</evidence>
<dbReference type="STRING" id="1122214.Mame_02914"/>